<dbReference type="PATRIC" id="fig|294.162.peg.5559"/>
<dbReference type="Pfam" id="PF13460">
    <property type="entry name" value="NAD_binding_10"/>
    <property type="match status" value="1"/>
</dbReference>
<dbReference type="InterPro" id="IPR036291">
    <property type="entry name" value="NAD(P)-bd_dom_sf"/>
</dbReference>
<dbReference type="RefSeq" id="WP_057400175.1">
    <property type="nucleotide sequence ID" value="NZ_LJXB01000091.1"/>
</dbReference>
<evidence type="ECO:0000259" key="1">
    <source>
        <dbReference type="Pfam" id="PF13460"/>
    </source>
</evidence>
<dbReference type="Proteomes" id="UP000050349">
    <property type="component" value="Unassembled WGS sequence"/>
</dbReference>
<sequence>MKTGQPITLVLGATGKTGRRITQRLEAAGLAVRRGSRDAYPPFDWEDRSTWDAVIDGVHAVYICFQPDLAVPGALESIQAFTELAVKSGVRKLVLLSGRGEIEAEQAERVVQNSGIDWTILRASWFCQNFSEAHFLEPILQGELALPVGQVAEPFVDVEDIAECAVAALTQPGHTNQLYELTGPRALTFAEAVTEIARSTGRNIEFVAVPADAYRQAMEQEQLPQELIDLVLYLFTTVLDGRNTPIADGVQRALGRPARDFSDYVQRTAATGIWGNGSPT</sequence>
<feature type="domain" description="NAD(P)-binding" evidence="1">
    <location>
        <begin position="12"/>
        <end position="172"/>
    </location>
</feature>
<proteinExistence type="predicted"/>
<dbReference type="Gene3D" id="3.90.25.10">
    <property type="entry name" value="UDP-galactose 4-epimerase, domain 1"/>
    <property type="match status" value="1"/>
</dbReference>
<dbReference type="Gene3D" id="3.40.50.720">
    <property type="entry name" value="NAD(P)-binding Rossmann-like Domain"/>
    <property type="match status" value="1"/>
</dbReference>
<dbReference type="EMBL" id="LJXB01000091">
    <property type="protein sequence ID" value="KPU53871.1"/>
    <property type="molecule type" value="Genomic_DNA"/>
</dbReference>
<dbReference type="AlphaFoldDB" id="A0A0P8WL78"/>
<evidence type="ECO:0000313" key="3">
    <source>
        <dbReference type="Proteomes" id="UP000050349"/>
    </source>
</evidence>
<gene>
    <name evidence="2" type="ORF">AN403_1169</name>
</gene>
<name>A0A0P8WL78_PSEFL</name>
<dbReference type="InterPro" id="IPR016040">
    <property type="entry name" value="NAD(P)-bd_dom"/>
</dbReference>
<dbReference type="SUPFAM" id="SSF51735">
    <property type="entry name" value="NAD(P)-binding Rossmann-fold domains"/>
    <property type="match status" value="1"/>
</dbReference>
<dbReference type="InterPro" id="IPR051604">
    <property type="entry name" value="Ergot_Alk_Oxidoreductase"/>
</dbReference>
<dbReference type="PANTHER" id="PTHR43162">
    <property type="match status" value="1"/>
</dbReference>
<reference evidence="2 3" key="1">
    <citation type="submission" date="2015-09" db="EMBL/GenBank/DDBJ databases">
        <authorList>
            <person name="Jackson K.R."/>
            <person name="Lunt B.L."/>
            <person name="Fisher J.N.B."/>
            <person name="Gardner A.V."/>
            <person name="Bailey M.E."/>
            <person name="Deus L.M."/>
            <person name="Earl A.S."/>
            <person name="Gibby P.D."/>
            <person name="Hartmann K.A."/>
            <person name="Liu J.E."/>
            <person name="Manci A.M."/>
            <person name="Nielsen D.A."/>
            <person name="Solomon M.B."/>
            <person name="Breakwell D.P."/>
            <person name="Burnett S.H."/>
            <person name="Grose J.H."/>
        </authorList>
    </citation>
    <scope>NUCLEOTIDE SEQUENCE [LARGE SCALE GENOMIC DNA]</scope>
    <source>
        <strain evidence="2 3">S613</strain>
    </source>
</reference>
<dbReference type="OrthoDB" id="109735at2"/>
<protein>
    <submittedName>
        <fullName evidence="2">RmlD substrate binding domain protein</fullName>
    </submittedName>
</protein>
<organism evidence="2 3">
    <name type="scientific">Pseudomonas fluorescens</name>
    <dbReference type="NCBI Taxonomy" id="294"/>
    <lineage>
        <taxon>Bacteria</taxon>
        <taxon>Pseudomonadati</taxon>
        <taxon>Pseudomonadota</taxon>
        <taxon>Gammaproteobacteria</taxon>
        <taxon>Pseudomonadales</taxon>
        <taxon>Pseudomonadaceae</taxon>
        <taxon>Pseudomonas</taxon>
    </lineage>
</organism>
<accession>A0A0P8WL78</accession>
<evidence type="ECO:0000313" key="2">
    <source>
        <dbReference type="EMBL" id="KPU53871.1"/>
    </source>
</evidence>
<comment type="caution">
    <text evidence="2">The sequence shown here is derived from an EMBL/GenBank/DDBJ whole genome shotgun (WGS) entry which is preliminary data.</text>
</comment>
<dbReference type="PANTHER" id="PTHR43162:SF1">
    <property type="entry name" value="PRESTALK A DIFFERENTIATION PROTEIN A"/>
    <property type="match status" value="1"/>
</dbReference>